<evidence type="ECO:0000313" key="8">
    <source>
        <dbReference type="Proteomes" id="UP000005695"/>
    </source>
</evidence>
<evidence type="ECO:0000256" key="1">
    <source>
        <dbReference type="ARBA" id="ARBA00022741"/>
    </source>
</evidence>
<reference evidence="7" key="2">
    <citation type="submission" date="2006-05" db="EMBL/GenBank/DDBJ databases">
        <title>Sequencing of the draft genome and assembly of Desulfuromonas acetoxidans DSM 684.</title>
        <authorList>
            <consortium name="US DOE Joint Genome Institute (JGI-PGF)"/>
            <person name="Copeland A."/>
            <person name="Lucas S."/>
            <person name="Lapidus A."/>
            <person name="Barry K."/>
            <person name="Detter J.C."/>
            <person name="Glavina del Rio T."/>
            <person name="Hammon N."/>
            <person name="Israni S."/>
            <person name="Dalin E."/>
            <person name="Tice H."/>
            <person name="Bruce D."/>
            <person name="Pitluck S."/>
            <person name="Richardson P."/>
        </authorList>
    </citation>
    <scope>NUCLEOTIDE SEQUENCE [LARGE SCALE GENOMIC DNA]</scope>
    <source>
        <strain evidence="7">DSM 684</strain>
    </source>
</reference>
<dbReference type="GO" id="GO:0005524">
    <property type="term" value="F:ATP binding"/>
    <property type="evidence" value="ECO:0007669"/>
    <property type="project" value="UniProtKB-KW"/>
</dbReference>
<dbReference type="SMART" id="SM00382">
    <property type="entry name" value="AAA"/>
    <property type="match status" value="1"/>
</dbReference>
<keyword evidence="1" id="KW-0547">Nucleotide-binding</keyword>
<evidence type="ECO:0000313" key="7">
    <source>
        <dbReference type="EMBL" id="EAT14430.1"/>
    </source>
</evidence>
<dbReference type="InterPro" id="IPR025943">
    <property type="entry name" value="Sigma_54_int_dom_ATP-bd_2"/>
</dbReference>
<comment type="caution">
    <text evidence="7">The sequence shown here is derived from an EMBL/GenBank/DDBJ whole genome shotgun (WGS) entry which is preliminary data.</text>
</comment>
<dbReference type="GO" id="GO:0006355">
    <property type="term" value="P:regulation of DNA-templated transcription"/>
    <property type="evidence" value="ECO:0007669"/>
    <property type="project" value="InterPro"/>
</dbReference>
<evidence type="ECO:0000259" key="6">
    <source>
        <dbReference type="PROSITE" id="PS50045"/>
    </source>
</evidence>
<dbReference type="FunFam" id="3.40.50.300:FF:000006">
    <property type="entry name" value="DNA-binding transcriptional regulator NtrC"/>
    <property type="match status" value="1"/>
</dbReference>
<dbReference type="InterPro" id="IPR009057">
    <property type="entry name" value="Homeodomain-like_sf"/>
</dbReference>
<keyword evidence="3" id="KW-0805">Transcription regulation</keyword>
<dbReference type="GO" id="GO:0043565">
    <property type="term" value="F:sequence-specific DNA binding"/>
    <property type="evidence" value="ECO:0007669"/>
    <property type="project" value="InterPro"/>
</dbReference>
<keyword evidence="2" id="KW-0067">ATP-binding</keyword>
<dbReference type="Gene3D" id="1.10.8.60">
    <property type="match status" value="1"/>
</dbReference>
<reference evidence="7" key="1">
    <citation type="submission" date="2006-05" db="EMBL/GenBank/DDBJ databases">
        <title>Annotation of the draft genome assembly of Desulfuromonas acetoxidans DSM 684.</title>
        <authorList>
            <consortium name="US DOE Joint Genome Institute (JGI-ORNL)"/>
            <person name="Larimer F."/>
            <person name="Land M."/>
            <person name="Hauser L."/>
        </authorList>
    </citation>
    <scope>NUCLEOTIDE SEQUENCE [LARGE SCALE GENOMIC DNA]</scope>
    <source>
        <strain evidence="7">DSM 684</strain>
    </source>
</reference>
<keyword evidence="8" id="KW-1185">Reference proteome</keyword>
<dbReference type="SUPFAM" id="SSF46689">
    <property type="entry name" value="Homeodomain-like"/>
    <property type="match status" value="1"/>
</dbReference>
<dbReference type="PROSITE" id="PS00676">
    <property type="entry name" value="SIGMA54_INTERACT_2"/>
    <property type="match status" value="1"/>
</dbReference>
<evidence type="ECO:0000256" key="3">
    <source>
        <dbReference type="ARBA" id="ARBA00023015"/>
    </source>
</evidence>
<proteinExistence type="predicted"/>
<accession>Q1JW16</accession>
<dbReference type="Pfam" id="PF00158">
    <property type="entry name" value="Sigma54_activat"/>
    <property type="match status" value="1"/>
</dbReference>
<dbReference type="PANTHER" id="PTHR32071:SF57">
    <property type="entry name" value="C4-DICARBOXYLATE TRANSPORT TRANSCRIPTIONAL REGULATORY PROTEIN DCTD"/>
    <property type="match status" value="1"/>
</dbReference>
<dbReference type="Proteomes" id="UP000005695">
    <property type="component" value="Unassembled WGS sequence"/>
</dbReference>
<keyword evidence="4" id="KW-0238">DNA-binding</keyword>
<dbReference type="OrthoDB" id="9814761at2"/>
<dbReference type="InterPro" id="IPR002078">
    <property type="entry name" value="Sigma_54_int"/>
</dbReference>
<dbReference type="InterPro" id="IPR002197">
    <property type="entry name" value="HTH_Fis"/>
</dbReference>
<dbReference type="Pfam" id="PF02954">
    <property type="entry name" value="HTH_8"/>
    <property type="match status" value="1"/>
</dbReference>
<dbReference type="EMBL" id="AAEW02000027">
    <property type="protein sequence ID" value="EAT14430.1"/>
    <property type="molecule type" value="Genomic_DNA"/>
</dbReference>
<dbReference type="CDD" id="cd00009">
    <property type="entry name" value="AAA"/>
    <property type="match status" value="1"/>
</dbReference>
<feature type="domain" description="Sigma-54 factor interaction" evidence="6">
    <location>
        <begin position="126"/>
        <end position="355"/>
    </location>
</feature>
<dbReference type="PANTHER" id="PTHR32071">
    <property type="entry name" value="TRANSCRIPTIONAL REGULATORY PROTEIN"/>
    <property type="match status" value="1"/>
</dbReference>
<dbReference type="RefSeq" id="WP_006002758.1">
    <property type="nucleotide sequence ID" value="NZ_AAEW02000027.1"/>
</dbReference>
<dbReference type="PROSITE" id="PS00675">
    <property type="entry name" value="SIGMA54_INTERACT_1"/>
    <property type="match status" value="1"/>
</dbReference>
<keyword evidence="5" id="KW-0804">Transcription</keyword>
<dbReference type="InterPro" id="IPR058031">
    <property type="entry name" value="AAA_lid_NorR"/>
</dbReference>
<organism evidence="7 8">
    <name type="scientific">Desulfuromonas acetoxidans (strain DSM 684 / 11070)</name>
    <dbReference type="NCBI Taxonomy" id="281689"/>
    <lineage>
        <taxon>Bacteria</taxon>
        <taxon>Pseudomonadati</taxon>
        <taxon>Thermodesulfobacteriota</taxon>
        <taxon>Desulfuromonadia</taxon>
        <taxon>Desulfuromonadales</taxon>
        <taxon>Desulfuromonadaceae</taxon>
        <taxon>Desulfuromonas</taxon>
    </lineage>
</organism>
<evidence type="ECO:0000256" key="4">
    <source>
        <dbReference type="ARBA" id="ARBA00023125"/>
    </source>
</evidence>
<evidence type="ECO:0000256" key="2">
    <source>
        <dbReference type="ARBA" id="ARBA00022840"/>
    </source>
</evidence>
<sequence>MMDMHDVTHLPMVSPDLVLHGALGGPWTIARISPQLDALLGHTVSPGTMVERALSGVRPQLIPLVEEVLSSRQSLQNIPLEFPDGQRFVGAFADGGLSNDYRTHSVEVFLQQVSAGEGDEEAFHNLVGRSVAMQEVFRKIRLYAASDAAVVITGETGTGKELVARAIHEESERRLGPYIALNCSAISEDLLESELFGHEKGAFTGAIRSHRGRFERANGGSLFLDEIGDMPLHTQTRLLRVLEERQVEPVGSERVLPIDVRIICATNVGLEKAVGQNRFRSDLYHRISVLRIHLPPLRERRDDIPLLVKRFLRRFSDSYGRSVERLTPEAMELLQSYLWPGNIRELRNVMERVFVENHAPVIGARAFSEWVRERQNFVQNRWEESPPREEPALITPYDPAPRPATMTLKPAEELTEQAIRRAYEECDGNISAAARRLGIHRATLYRHLKKLNLDRDDLG</sequence>
<dbReference type="PRINTS" id="PR01590">
    <property type="entry name" value="HTHFIS"/>
</dbReference>
<evidence type="ECO:0000256" key="5">
    <source>
        <dbReference type="ARBA" id="ARBA00023163"/>
    </source>
</evidence>
<gene>
    <name evidence="7" type="ORF">Dace_0259</name>
</gene>
<dbReference type="InterPro" id="IPR003593">
    <property type="entry name" value="AAA+_ATPase"/>
</dbReference>
<name>Q1JW16_DESA6</name>
<protein>
    <submittedName>
        <fullName evidence="7">Sigma54 specific transcriptional regulator, Fis family</fullName>
    </submittedName>
</protein>
<dbReference type="InterPro" id="IPR025944">
    <property type="entry name" value="Sigma_54_int_dom_CS"/>
</dbReference>
<dbReference type="PROSITE" id="PS00688">
    <property type="entry name" value="SIGMA54_INTERACT_3"/>
    <property type="match status" value="1"/>
</dbReference>
<dbReference type="InterPro" id="IPR027417">
    <property type="entry name" value="P-loop_NTPase"/>
</dbReference>
<dbReference type="SUPFAM" id="SSF52540">
    <property type="entry name" value="P-loop containing nucleoside triphosphate hydrolases"/>
    <property type="match status" value="1"/>
</dbReference>
<dbReference type="AlphaFoldDB" id="Q1JW16"/>
<dbReference type="InterPro" id="IPR025662">
    <property type="entry name" value="Sigma_54_int_dom_ATP-bd_1"/>
</dbReference>
<dbReference type="Pfam" id="PF25601">
    <property type="entry name" value="AAA_lid_14"/>
    <property type="match status" value="1"/>
</dbReference>
<dbReference type="Gene3D" id="3.40.50.300">
    <property type="entry name" value="P-loop containing nucleotide triphosphate hydrolases"/>
    <property type="match status" value="1"/>
</dbReference>
<dbReference type="Gene3D" id="1.10.10.60">
    <property type="entry name" value="Homeodomain-like"/>
    <property type="match status" value="1"/>
</dbReference>
<dbReference type="PROSITE" id="PS50045">
    <property type="entry name" value="SIGMA54_INTERACT_4"/>
    <property type="match status" value="1"/>
</dbReference>